<protein>
    <submittedName>
        <fullName evidence="2">Uncharacterized protein</fullName>
    </submittedName>
</protein>
<feature type="region of interest" description="Disordered" evidence="1">
    <location>
        <begin position="666"/>
        <end position="685"/>
    </location>
</feature>
<evidence type="ECO:0000256" key="1">
    <source>
        <dbReference type="SAM" id="MobiDB-lite"/>
    </source>
</evidence>
<feature type="compositionally biased region" description="Low complexity" evidence="1">
    <location>
        <begin position="113"/>
        <end position="124"/>
    </location>
</feature>
<feature type="region of interest" description="Disordered" evidence="1">
    <location>
        <begin position="746"/>
        <end position="833"/>
    </location>
</feature>
<feature type="compositionally biased region" description="Polar residues" evidence="1">
    <location>
        <begin position="798"/>
        <end position="830"/>
    </location>
</feature>
<feature type="compositionally biased region" description="Polar residues" evidence="1">
    <location>
        <begin position="283"/>
        <end position="293"/>
    </location>
</feature>
<gene>
    <name evidence="2" type="ORF">EGW08_009166</name>
</gene>
<feature type="compositionally biased region" description="Gly residues" evidence="1">
    <location>
        <begin position="874"/>
        <end position="884"/>
    </location>
</feature>
<accession>A0A433TNF5</accession>
<feature type="region of interest" description="Disordered" evidence="1">
    <location>
        <begin position="693"/>
        <end position="722"/>
    </location>
</feature>
<keyword evidence="3" id="KW-1185">Reference proteome</keyword>
<sequence length="968" mass="106407">MQEECYVLLHWNSISSHTAQQHRQSPILHPALRKIDKKKEQGAVAVVPAIHPHPPSVFRSNSAPACTAEPSSDHTNQQNRTCPARLHSMNGTSAGDKANTISGLKSRHHQDSHYQQQQPNQQQKSHLRNGHIFRQADSERLAFSRLSTGTSTYSTHWTSACGSDGSTTLSEYRPSIHVPVLDLTAITLDDGENDTNSNIKSKGLTQHEQFKDPILSTEAPRKHVMVEEKFGIKKQHKSPFVFPCEKSLADFDVVRTTTSHVVYEDPASTSPFGQKGWSLSTENMSTLESSKQEPPQKYQHHQSPTMQKHLRNQELPQERDSLDPWEAQKVIHFSLANPKLGKYILDEESPSPAGQSHISLEEPQRTRESMVESKGINEKEGSMNSPRNEGFVRRASDAAHNMQEIVDVVVVDGHLQVDIDEKEHRGEENDDVVQDLKLENIIPEPAKGKTKARVTFSFNHEIQSCRSLKRYTPIKMDIKPLQGVLKKRPEPTKVFDSNENDRSEGSKETYFNDSNTVFRKSSKPQFVDQGGIRVKHLHTTNFDISREAGKRGATIPSTICMSEKPPIPVSRRLALAAAENTALGLNTNNSNSNNLTFAGGLTYICSNAQGRAAYFRPSDVAARASDLPNSHNNHMKVKSRSTDDINVADAGRFFSAAPTYHIHNRQQAPNRKATNHGPTISSPYTLRRSISTDQGFATSGSGGGVGSTDSGSNKPTKPRVAFGSFIVPKETTPRLKKAQIKYQEVENANRPTLGNGGTYIHTHTRRTSPYSAPTQVLYERSASTSGPPGFRRPYTAKVSKTTRSQQVSTRTYNKDSSNLPQRHSAPSSYSAVRDRAWRASVARQRISIDNSPSQGGDVGGKDQLNHQSSASSGNVGGGGGGGGSASSFLPSSRTRSQQASSDSQVPLVGKSSGAAQILTTKPNTGVERLAVRSLSRPDLSALNMLANRDRGSSQTRFLATLNKIQKKE</sequence>
<feature type="compositionally biased region" description="Polar residues" evidence="1">
    <location>
        <begin position="89"/>
        <end position="103"/>
    </location>
</feature>
<feature type="region of interest" description="Disordered" evidence="1">
    <location>
        <begin position="845"/>
        <end position="908"/>
    </location>
</feature>
<feature type="compositionally biased region" description="Polar residues" evidence="1">
    <location>
        <begin position="58"/>
        <end position="81"/>
    </location>
</feature>
<dbReference type="AlphaFoldDB" id="A0A433TNF5"/>
<proteinExistence type="predicted"/>
<evidence type="ECO:0000313" key="3">
    <source>
        <dbReference type="Proteomes" id="UP000271974"/>
    </source>
</evidence>
<name>A0A433TNF5_ELYCH</name>
<organism evidence="2 3">
    <name type="scientific">Elysia chlorotica</name>
    <name type="common">Eastern emerald elysia</name>
    <name type="synonym">Sea slug</name>
    <dbReference type="NCBI Taxonomy" id="188477"/>
    <lineage>
        <taxon>Eukaryota</taxon>
        <taxon>Metazoa</taxon>
        <taxon>Spiralia</taxon>
        <taxon>Lophotrochozoa</taxon>
        <taxon>Mollusca</taxon>
        <taxon>Gastropoda</taxon>
        <taxon>Heterobranchia</taxon>
        <taxon>Euthyneura</taxon>
        <taxon>Panpulmonata</taxon>
        <taxon>Sacoglossa</taxon>
        <taxon>Placobranchoidea</taxon>
        <taxon>Plakobranchidae</taxon>
        <taxon>Elysia</taxon>
    </lineage>
</organism>
<feature type="region of interest" description="Disordered" evidence="1">
    <location>
        <begin position="51"/>
        <end position="127"/>
    </location>
</feature>
<dbReference type="EMBL" id="RQTK01000259">
    <property type="protein sequence ID" value="RUS83080.1"/>
    <property type="molecule type" value="Genomic_DNA"/>
</dbReference>
<feature type="compositionally biased region" description="Basic and acidic residues" evidence="1">
    <location>
        <begin position="359"/>
        <end position="368"/>
    </location>
</feature>
<feature type="compositionally biased region" description="Polar residues" evidence="1">
    <location>
        <begin position="893"/>
        <end position="904"/>
    </location>
</feature>
<feature type="region of interest" description="Disordered" evidence="1">
    <location>
        <begin position="283"/>
        <end position="318"/>
    </location>
</feature>
<reference evidence="2 3" key="1">
    <citation type="submission" date="2019-01" db="EMBL/GenBank/DDBJ databases">
        <title>A draft genome assembly of the solar-powered sea slug Elysia chlorotica.</title>
        <authorList>
            <person name="Cai H."/>
            <person name="Li Q."/>
            <person name="Fang X."/>
            <person name="Li J."/>
            <person name="Curtis N.E."/>
            <person name="Altenburger A."/>
            <person name="Shibata T."/>
            <person name="Feng M."/>
            <person name="Maeda T."/>
            <person name="Schwartz J.A."/>
            <person name="Shigenobu S."/>
            <person name="Lundholm N."/>
            <person name="Nishiyama T."/>
            <person name="Yang H."/>
            <person name="Hasebe M."/>
            <person name="Li S."/>
            <person name="Pierce S.K."/>
            <person name="Wang J."/>
        </authorList>
    </citation>
    <scope>NUCLEOTIDE SEQUENCE [LARGE SCALE GENOMIC DNA]</scope>
    <source>
        <strain evidence="2">EC2010</strain>
        <tissue evidence="2">Whole organism of an adult</tissue>
    </source>
</reference>
<feature type="compositionally biased region" description="Polar residues" evidence="1">
    <location>
        <begin position="676"/>
        <end position="685"/>
    </location>
</feature>
<evidence type="ECO:0000313" key="2">
    <source>
        <dbReference type="EMBL" id="RUS83080.1"/>
    </source>
</evidence>
<feature type="region of interest" description="Disordered" evidence="1">
    <location>
        <begin position="347"/>
        <end position="368"/>
    </location>
</feature>
<dbReference type="OrthoDB" id="6145939at2759"/>
<dbReference type="Proteomes" id="UP000271974">
    <property type="component" value="Unassembled WGS sequence"/>
</dbReference>
<comment type="caution">
    <text evidence="2">The sequence shown here is derived from an EMBL/GenBank/DDBJ whole genome shotgun (WGS) entry which is preliminary data.</text>
</comment>